<dbReference type="AlphaFoldDB" id="A0A2S0PA82"/>
<dbReference type="Pfam" id="PF06977">
    <property type="entry name" value="SdiA-regulated"/>
    <property type="match status" value="1"/>
</dbReference>
<dbReference type="GO" id="GO:0003677">
    <property type="term" value="F:DNA binding"/>
    <property type="evidence" value="ECO:0007669"/>
    <property type="project" value="UniProtKB-KW"/>
</dbReference>
<evidence type="ECO:0000313" key="6">
    <source>
        <dbReference type="Proteomes" id="UP000244173"/>
    </source>
</evidence>
<accession>A0A2S0PA82</accession>
<dbReference type="CDD" id="cd09971">
    <property type="entry name" value="SdiA-regulated"/>
    <property type="match status" value="1"/>
</dbReference>
<name>A0A2S0PA82_9NEIS</name>
<dbReference type="Proteomes" id="UP000244173">
    <property type="component" value="Chromosome"/>
</dbReference>
<keyword evidence="4" id="KW-1133">Transmembrane helix</keyword>
<sequence length="322" mass="35495">MRPFALRLAGYSLLATALLTAAVFFAYIGVRYYKLDSQMYRWMSGEDARDTQWNRSDRQGGALGLTGYRMDIDARVVPGIDKNLSGLAFDTDHDRLIAVVNRPATLYTLDRNGEPTGSYPLRHGPDIEGVAYLGNNRVALLQERKNTLHIVTLPAQPGPIDMNKSKSLRLDLFPGSNAGFEGVGYDAGRDQLYLVKEHSPSKLYRIDGLHDADPAAMTLRLTDLSAWIDGSLPATDLSSVEFVPGLDHLLLLSDESYRLMELDRDGRPVSYLDLRSTPFPHARVPQAEGMAIGPDRTIYVVSEPNLFYRLTPPAVAGNGNAG</sequence>
<comment type="subcellular location">
    <subcellularLocation>
        <location evidence="1">Cell membrane</location>
    </subcellularLocation>
</comment>
<keyword evidence="3 4" id="KW-0472">Membrane</keyword>
<dbReference type="GO" id="GO:0005886">
    <property type="term" value="C:plasma membrane"/>
    <property type="evidence" value="ECO:0007669"/>
    <property type="project" value="UniProtKB-SubCell"/>
</dbReference>
<keyword evidence="6" id="KW-1185">Reference proteome</keyword>
<feature type="transmembrane region" description="Helical" evidence="4">
    <location>
        <begin position="12"/>
        <end position="33"/>
    </location>
</feature>
<organism evidence="5 6">
    <name type="scientific">Microvirgula aerodenitrificans</name>
    <dbReference type="NCBI Taxonomy" id="57480"/>
    <lineage>
        <taxon>Bacteria</taxon>
        <taxon>Pseudomonadati</taxon>
        <taxon>Pseudomonadota</taxon>
        <taxon>Betaproteobacteria</taxon>
        <taxon>Neisseriales</taxon>
        <taxon>Aquaspirillaceae</taxon>
        <taxon>Microvirgula</taxon>
    </lineage>
</organism>
<evidence type="ECO:0000256" key="2">
    <source>
        <dbReference type="ARBA" id="ARBA00022475"/>
    </source>
</evidence>
<keyword evidence="2" id="KW-1003">Cell membrane</keyword>
<keyword evidence="5" id="KW-0238">DNA-binding</keyword>
<dbReference type="STRING" id="1122240.GCA_000620105_03209"/>
<evidence type="ECO:0000256" key="3">
    <source>
        <dbReference type="ARBA" id="ARBA00023136"/>
    </source>
</evidence>
<dbReference type="InterPro" id="IPR009722">
    <property type="entry name" value="YjiK/CarP"/>
</dbReference>
<reference evidence="5 6" key="1">
    <citation type="submission" date="2018-04" db="EMBL/GenBank/DDBJ databases">
        <title>Denitrifier Microvirgula.</title>
        <authorList>
            <person name="Anderson E."/>
            <person name="Jang J."/>
            <person name="Ishii S."/>
        </authorList>
    </citation>
    <scope>NUCLEOTIDE SEQUENCE [LARGE SCALE GENOMIC DNA]</scope>
    <source>
        <strain evidence="5 6">BE2.4</strain>
    </source>
</reference>
<dbReference type="EMBL" id="CP028519">
    <property type="protein sequence ID" value="AVY94281.1"/>
    <property type="molecule type" value="Genomic_DNA"/>
</dbReference>
<gene>
    <name evidence="5" type="ORF">DAI18_09685</name>
</gene>
<keyword evidence="4" id="KW-0812">Transmembrane</keyword>
<dbReference type="SUPFAM" id="SSF50956">
    <property type="entry name" value="Thermostable phytase (3-phytase)"/>
    <property type="match status" value="1"/>
</dbReference>
<dbReference type="RefSeq" id="WP_107889307.1">
    <property type="nucleotide sequence ID" value="NZ_CP028519.1"/>
</dbReference>
<evidence type="ECO:0000313" key="5">
    <source>
        <dbReference type="EMBL" id="AVY94281.1"/>
    </source>
</evidence>
<protein>
    <submittedName>
        <fullName evidence="5">DNA-binding protein</fullName>
    </submittedName>
</protein>
<proteinExistence type="predicted"/>
<dbReference type="KEGG" id="maer:DAI18_09685"/>
<dbReference type="OrthoDB" id="6080098at2"/>
<evidence type="ECO:0000256" key="4">
    <source>
        <dbReference type="SAM" id="Phobius"/>
    </source>
</evidence>
<evidence type="ECO:0000256" key="1">
    <source>
        <dbReference type="ARBA" id="ARBA00004236"/>
    </source>
</evidence>